<evidence type="ECO:0000313" key="2">
    <source>
        <dbReference type="EMBL" id="CAB4005555.1"/>
    </source>
</evidence>
<dbReference type="EMBL" id="CACRXK020005234">
    <property type="protein sequence ID" value="CAB4005555.1"/>
    <property type="molecule type" value="Genomic_DNA"/>
</dbReference>
<reference evidence="2" key="1">
    <citation type="submission" date="2020-04" db="EMBL/GenBank/DDBJ databases">
        <authorList>
            <person name="Alioto T."/>
            <person name="Alioto T."/>
            <person name="Gomez Garrido J."/>
        </authorList>
    </citation>
    <scope>NUCLEOTIDE SEQUENCE</scope>
    <source>
        <strain evidence="2">A484AB</strain>
    </source>
</reference>
<organism evidence="2 3">
    <name type="scientific">Paramuricea clavata</name>
    <name type="common">Red gorgonian</name>
    <name type="synonym">Violescent sea-whip</name>
    <dbReference type="NCBI Taxonomy" id="317549"/>
    <lineage>
        <taxon>Eukaryota</taxon>
        <taxon>Metazoa</taxon>
        <taxon>Cnidaria</taxon>
        <taxon>Anthozoa</taxon>
        <taxon>Octocorallia</taxon>
        <taxon>Malacalcyonacea</taxon>
        <taxon>Plexauridae</taxon>
        <taxon>Paramuricea</taxon>
    </lineage>
</organism>
<keyword evidence="3" id="KW-1185">Reference proteome</keyword>
<gene>
    <name evidence="2" type="ORF">PACLA_8A020367</name>
</gene>
<dbReference type="InterPro" id="IPR042401">
    <property type="entry name" value="SPMAP2-like"/>
</dbReference>
<accession>A0A6S7HHX7</accession>
<dbReference type="AlphaFoldDB" id="A0A6S7HHX7"/>
<dbReference type="PANTHER" id="PTHR15901:SF16">
    <property type="entry name" value="TESTICULAR HAPLOID EXPRESSED GENE PROTEIN"/>
    <property type="match status" value="1"/>
</dbReference>
<dbReference type="Pfam" id="PF14912">
    <property type="entry name" value="THEG"/>
    <property type="match status" value="2"/>
</dbReference>
<dbReference type="InterPro" id="IPR006623">
    <property type="entry name" value="THEG"/>
</dbReference>
<evidence type="ECO:0000256" key="1">
    <source>
        <dbReference type="ARBA" id="ARBA00022737"/>
    </source>
</evidence>
<keyword evidence="1" id="KW-0677">Repeat</keyword>
<protein>
    <submittedName>
        <fullName evidence="2">Uncharacterized protein</fullName>
    </submittedName>
</protein>
<comment type="caution">
    <text evidence="2">The sequence shown here is derived from an EMBL/GenBank/DDBJ whole genome shotgun (WGS) entry which is preliminary data.</text>
</comment>
<dbReference type="OrthoDB" id="25466at2759"/>
<dbReference type="PANTHER" id="PTHR15901">
    <property type="entry name" value="TESTICULAR HAPLOID EXPRESSED GENE PROTEIN"/>
    <property type="match status" value="1"/>
</dbReference>
<evidence type="ECO:0000313" key="3">
    <source>
        <dbReference type="Proteomes" id="UP001152795"/>
    </source>
</evidence>
<dbReference type="Proteomes" id="UP001152795">
    <property type="component" value="Unassembled WGS sequence"/>
</dbReference>
<name>A0A6S7HHX7_PARCT</name>
<sequence>MENTMEEDILKHIRSESVPLPAYKPQLLKYHDYSIGRSSPLWTVSDAAKNAQSKSRLEELSSPRPMHPEYQPPKPAIPVITKAAKEALPTDRIEELSRASNRIINMENEWRVKGSALNYRPSERILELSRPRSFANGYMPCKTPDETWRVSPNARKASTSERVDELSKPHIRTVATNLPRTDAFTVRETAKKAKASNRILELSLPVIRGH</sequence>
<dbReference type="SMART" id="SM00705">
    <property type="entry name" value="THEG"/>
    <property type="match status" value="5"/>
</dbReference>
<proteinExistence type="predicted"/>